<comment type="subcellular location">
    <subcellularLocation>
        <location evidence="1">Cell inner membrane</location>
    </subcellularLocation>
</comment>
<comment type="caution">
    <text evidence="8">The sequence shown here is derived from an EMBL/GenBank/DDBJ whole genome shotgun (WGS) entry which is preliminary data.</text>
</comment>
<keyword evidence="6 7" id="KW-0472">Membrane</keyword>
<feature type="transmembrane region" description="Helical" evidence="7">
    <location>
        <begin position="96"/>
        <end position="125"/>
    </location>
</feature>
<sequence>MEHRNLIACHECDLLFRKPPRLGGLVARCQRCGAGFKGLHRSGLSLEAMCALTVAALITFVIAQAFPVLRLETNGIGSQTTLFGAVQSLWGEHMRVVASMVFCSSMLFPLTELLAFLYVLVPVLVGKRPAGFNRVVRLVQFVRPWGMIEVFMLGVLITIVKMVSIAQVIPGPGLFAFGALTVMLAIVAAFDPAVLWEVCDEMKVFRPADVPRPSVSGGRFEPGDASGSPETGATGWLTARHAGLLACHTCGLVQTAIAHQPHQHCSRCDSPLHERRPESVTRSLSLLVAAAIAYIPANLLPIMHASSLGRSEDDTILGGVGYFWSSGDWPLAVVIFVASVMVPMLKLTVLALLTLTARRDSDWRPLERARLFRIVERVGRWSMLDVFVVALTVALVHFGSFAFITAGPGALAFGAVVILTMLASHQFDPRLTWDNVRCAQPHPDDAESARVHSSVASINSNQQTLSTSDASS</sequence>
<reference evidence="8 9" key="1">
    <citation type="journal article" date="2020" name="Int. J. Syst. Evol. Microbiol.">
        <title>Paraburkholderia madseniana sp. nov., a phenolic acid-degrading bacterium isolated from acidic forest soil.</title>
        <authorList>
            <person name="Wilhelm R.C."/>
            <person name="Murphy S.J.L."/>
            <person name="Feriancek N.M."/>
            <person name="Karasz D.C."/>
            <person name="DeRito C.M."/>
            <person name="Newman J.D."/>
            <person name="Buckley D.H."/>
        </authorList>
    </citation>
    <scope>NUCLEOTIDE SEQUENCE [LARGE SCALE GENOMIC DNA]</scope>
    <source>
        <strain evidence="8 9">RP11</strain>
    </source>
</reference>
<feature type="transmembrane region" description="Helical" evidence="7">
    <location>
        <begin position="402"/>
        <end position="423"/>
    </location>
</feature>
<evidence type="ECO:0000256" key="6">
    <source>
        <dbReference type="ARBA" id="ARBA00023136"/>
    </source>
</evidence>
<dbReference type="OrthoDB" id="9800207at2"/>
<keyword evidence="4 7" id="KW-0812">Transmembrane</keyword>
<accession>A0A6N6WCQ7</accession>
<keyword evidence="2" id="KW-1003">Cell membrane</keyword>
<organism evidence="8 9">
    <name type="scientific">Paraburkholderia madseniana</name>
    <dbReference type="NCBI Taxonomy" id="2599607"/>
    <lineage>
        <taxon>Bacteria</taxon>
        <taxon>Pseudomonadati</taxon>
        <taxon>Pseudomonadota</taxon>
        <taxon>Betaproteobacteria</taxon>
        <taxon>Burkholderiales</taxon>
        <taxon>Burkholderiaceae</taxon>
        <taxon>Paraburkholderia</taxon>
    </lineage>
</organism>
<feature type="transmembrane region" description="Helical" evidence="7">
    <location>
        <begin position="331"/>
        <end position="357"/>
    </location>
</feature>
<evidence type="ECO:0000313" key="9">
    <source>
        <dbReference type="Proteomes" id="UP000463700"/>
    </source>
</evidence>
<dbReference type="PANTHER" id="PTHR30462">
    <property type="entry name" value="INTERMEMBRANE TRANSPORT PROTEIN PQIB-RELATED"/>
    <property type="match status" value="1"/>
</dbReference>
<dbReference type="AlphaFoldDB" id="A0A6N6WCQ7"/>
<keyword evidence="5 7" id="KW-1133">Transmembrane helix</keyword>
<evidence type="ECO:0000256" key="7">
    <source>
        <dbReference type="SAM" id="Phobius"/>
    </source>
</evidence>
<name>A0A6N6WCQ7_9BURK</name>
<evidence type="ECO:0000256" key="2">
    <source>
        <dbReference type="ARBA" id="ARBA00022475"/>
    </source>
</evidence>
<evidence type="ECO:0000256" key="1">
    <source>
        <dbReference type="ARBA" id="ARBA00004533"/>
    </source>
</evidence>
<feature type="transmembrane region" description="Helical" evidence="7">
    <location>
        <begin position="46"/>
        <end position="66"/>
    </location>
</feature>
<dbReference type="InterPro" id="IPR007498">
    <property type="entry name" value="PqiA-like"/>
</dbReference>
<feature type="transmembrane region" description="Helical" evidence="7">
    <location>
        <begin position="284"/>
        <end position="303"/>
    </location>
</feature>
<feature type="transmembrane region" description="Helical" evidence="7">
    <location>
        <begin position="378"/>
        <end position="396"/>
    </location>
</feature>
<dbReference type="RefSeq" id="WP_154563403.1">
    <property type="nucleotide sequence ID" value="NZ_VOSW01000049.1"/>
</dbReference>
<gene>
    <name evidence="8" type="ORF">FSO04_24805</name>
</gene>
<feature type="transmembrane region" description="Helical" evidence="7">
    <location>
        <begin position="175"/>
        <end position="196"/>
    </location>
</feature>
<dbReference type="PANTHER" id="PTHR30462:SF3">
    <property type="entry name" value="INTERMEMBRANE TRANSPORT PROTEIN PQIA"/>
    <property type="match status" value="1"/>
</dbReference>
<evidence type="ECO:0000256" key="5">
    <source>
        <dbReference type="ARBA" id="ARBA00022989"/>
    </source>
</evidence>
<evidence type="ECO:0000256" key="4">
    <source>
        <dbReference type="ARBA" id="ARBA00022692"/>
    </source>
</evidence>
<dbReference type="InterPro" id="IPR051800">
    <property type="entry name" value="PqiA-PqiB_transport"/>
</dbReference>
<dbReference type="Pfam" id="PF04403">
    <property type="entry name" value="PqiA"/>
    <property type="match status" value="2"/>
</dbReference>
<keyword evidence="3" id="KW-0997">Cell inner membrane</keyword>
<feature type="transmembrane region" description="Helical" evidence="7">
    <location>
        <begin position="146"/>
        <end position="169"/>
    </location>
</feature>
<proteinExistence type="predicted"/>
<dbReference type="GO" id="GO:0005886">
    <property type="term" value="C:plasma membrane"/>
    <property type="evidence" value="ECO:0007669"/>
    <property type="project" value="UniProtKB-SubCell"/>
</dbReference>
<evidence type="ECO:0000313" key="8">
    <source>
        <dbReference type="EMBL" id="KAE8757290.1"/>
    </source>
</evidence>
<evidence type="ECO:0000256" key="3">
    <source>
        <dbReference type="ARBA" id="ARBA00022519"/>
    </source>
</evidence>
<dbReference type="Proteomes" id="UP000463700">
    <property type="component" value="Unassembled WGS sequence"/>
</dbReference>
<protein>
    <submittedName>
        <fullName evidence="8">PqiA protein</fullName>
    </submittedName>
</protein>
<dbReference type="EMBL" id="VOSW01000049">
    <property type="protein sequence ID" value="KAE8757290.1"/>
    <property type="molecule type" value="Genomic_DNA"/>
</dbReference>